<comment type="caution">
    <text evidence="2">The sequence shown here is derived from an EMBL/GenBank/DDBJ whole genome shotgun (WGS) entry which is preliminary data.</text>
</comment>
<feature type="compositionally biased region" description="Basic and acidic residues" evidence="1">
    <location>
        <begin position="384"/>
        <end position="397"/>
    </location>
</feature>
<accession>A0AAW5P746</accession>
<organism evidence="2 3">
    <name type="scientific">Salinibacter ruber</name>
    <dbReference type="NCBI Taxonomy" id="146919"/>
    <lineage>
        <taxon>Bacteria</taxon>
        <taxon>Pseudomonadati</taxon>
        <taxon>Rhodothermota</taxon>
        <taxon>Rhodothermia</taxon>
        <taxon>Rhodothermales</taxon>
        <taxon>Salinibacteraceae</taxon>
        <taxon>Salinibacter</taxon>
    </lineage>
</organism>
<evidence type="ECO:0000256" key="1">
    <source>
        <dbReference type="SAM" id="MobiDB-lite"/>
    </source>
</evidence>
<evidence type="ECO:0000313" key="3">
    <source>
        <dbReference type="Proteomes" id="UP001155110"/>
    </source>
</evidence>
<dbReference type="RefSeq" id="WP_259258160.1">
    <property type="nucleotide sequence ID" value="NZ_JANTZM010000007.1"/>
</dbReference>
<proteinExistence type="predicted"/>
<gene>
    <name evidence="2" type="ORF">GGP99_001620</name>
</gene>
<dbReference type="EMBL" id="JANTZM010000007">
    <property type="protein sequence ID" value="MCS4157656.1"/>
    <property type="molecule type" value="Genomic_DNA"/>
</dbReference>
<evidence type="ECO:0008006" key="4">
    <source>
        <dbReference type="Google" id="ProtNLM"/>
    </source>
</evidence>
<sequence>MSAQLHVLDEDRRLRQVRGDGIDTGSIVSDAYQQAATEETLRRLEAIREGVKVLGIDATLRLSTLFSSLTPGEAIPFFSESWVRVDFSGGEADLTPAPYRVVSVQETVEGGQIPFQYDSDGGTLNPIGNYTGYDGGAWVVEMRFANPYVENHLSQSHGLRAEHFPKYPPPHLSYVTELVEKARQEGARPKTILRLGQALLGVPFAYGGGIITDYRRKGGVGLAVIEDEGGTEYGSFVPEDASLGGAYSVVEEDLSVMGSLPLKAPGTSVERFEPLCITEASVGSPGGSGRSAGAPVEVKDTVPADNEIQFHDPPGLSAGQVAELRVLTQDFDRTLRVESPGTVTSVVGEVPPMGGEDVAYLVPVEGRATGAKNWSIQLDSPYERGAPKRRIREEIKRSLPPGAPATISMQSAS</sequence>
<reference evidence="2" key="1">
    <citation type="submission" date="2022-08" db="EMBL/GenBank/DDBJ databases">
        <title>Genomic Encyclopedia of Type Strains, Phase V (KMG-V): Genome sequencing to study the core and pangenomes of soil and plant-associated prokaryotes.</title>
        <authorList>
            <person name="Whitman W."/>
        </authorList>
    </citation>
    <scope>NUCLEOTIDE SEQUENCE</scope>
    <source>
        <strain evidence="2">SP3002</strain>
    </source>
</reference>
<name>A0AAW5P746_9BACT</name>
<evidence type="ECO:0000313" key="2">
    <source>
        <dbReference type="EMBL" id="MCS4157656.1"/>
    </source>
</evidence>
<dbReference type="AlphaFoldDB" id="A0AAW5P746"/>
<feature type="region of interest" description="Disordered" evidence="1">
    <location>
        <begin position="384"/>
        <end position="413"/>
    </location>
</feature>
<dbReference type="Proteomes" id="UP001155110">
    <property type="component" value="Unassembled WGS sequence"/>
</dbReference>
<protein>
    <recommendedName>
        <fullName evidence="4">DUF4469 domain-containing protein</fullName>
    </recommendedName>
</protein>